<protein>
    <submittedName>
        <fullName evidence="1">Uncharacterized protein</fullName>
    </submittedName>
</protein>
<accession>A0AAU8M205</accession>
<dbReference type="AlphaFoldDB" id="A0AAU8M205"/>
<sequence length="47" mass="5215">MLAAKALDQYIRFSVAEVVESFEAGEALSAFPYMVGLSVCWLCIQKE</sequence>
<gene>
    <name evidence="1" type="ORF">Q3M24_10425</name>
</gene>
<dbReference type="EMBL" id="CP159373">
    <property type="protein sequence ID" value="XCN75121.1"/>
    <property type="molecule type" value="Genomic_DNA"/>
</dbReference>
<organism evidence="1">
    <name type="scientific">Candidatus Electrothrix aestuarii</name>
    <dbReference type="NCBI Taxonomy" id="3062594"/>
    <lineage>
        <taxon>Bacteria</taxon>
        <taxon>Pseudomonadati</taxon>
        <taxon>Thermodesulfobacteriota</taxon>
        <taxon>Desulfobulbia</taxon>
        <taxon>Desulfobulbales</taxon>
        <taxon>Desulfobulbaceae</taxon>
        <taxon>Candidatus Electrothrix</taxon>
    </lineage>
</organism>
<reference evidence="1" key="2">
    <citation type="submission" date="2024-06" db="EMBL/GenBank/DDBJ databases">
        <authorList>
            <person name="Plum-Jensen L.E."/>
            <person name="Schramm A."/>
            <person name="Marshall I.P.G."/>
        </authorList>
    </citation>
    <scope>NUCLEOTIDE SEQUENCE</scope>
    <source>
        <strain evidence="1">Rat1</strain>
    </source>
</reference>
<proteinExistence type="predicted"/>
<evidence type="ECO:0000313" key="1">
    <source>
        <dbReference type="EMBL" id="XCN75121.1"/>
    </source>
</evidence>
<name>A0AAU8M205_9BACT</name>
<dbReference type="KEGG" id="eaj:Q3M24_10425"/>
<reference evidence="1" key="1">
    <citation type="journal article" date="2024" name="Syst. Appl. Microbiol.">
        <title>First single-strain enrichments of Electrothrix cable bacteria, description of E. aestuarii sp. nov. and E. rattekaaiensis sp. nov., and proposal of a cable bacteria taxonomy following the rules of the SeqCode.</title>
        <authorList>
            <person name="Plum-Jensen L.E."/>
            <person name="Schramm A."/>
            <person name="Marshall I.P.G."/>
        </authorList>
    </citation>
    <scope>NUCLEOTIDE SEQUENCE</scope>
    <source>
        <strain evidence="1">Rat1</strain>
    </source>
</reference>